<dbReference type="SMART" id="SM00717">
    <property type="entry name" value="SANT"/>
    <property type="match status" value="2"/>
</dbReference>
<keyword evidence="4" id="KW-0539">Nucleus</keyword>
<feature type="compositionally biased region" description="Polar residues" evidence="5">
    <location>
        <begin position="371"/>
        <end position="380"/>
    </location>
</feature>
<dbReference type="PROSITE" id="PS50090">
    <property type="entry name" value="MYB_LIKE"/>
    <property type="match status" value="2"/>
</dbReference>
<dbReference type="SUPFAM" id="SSF46689">
    <property type="entry name" value="Homeodomain-like"/>
    <property type="match status" value="2"/>
</dbReference>
<accession>A0A1J4KZI6</accession>
<keyword evidence="3" id="KW-0804">Transcription</keyword>
<evidence type="ECO:0000259" key="6">
    <source>
        <dbReference type="PROSITE" id="PS50090"/>
    </source>
</evidence>
<gene>
    <name evidence="9" type="ORF">TRFO_41657</name>
</gene>
<dbReference type="CDD" id="cd00167">
    <property type="entry name" value="SANT"/>
    <property type="match status" value="2"/>
</dbReference>
<protein>
    <recommendedName>
        <fullName evidence="11">Myb-like DNA-binding domain containing protein</fullName>
    </recommendedName>
</protein>
<dbReference type="InterPro" id="IPR017884">
    <property type="entry name" value="SANT_dom"/>
</dbReference>
<evidence type="ECO:0000259" key="8">
    <source>
        <dbReference type="PROSITE" id="PS51294"/>
    </source>
</evidence>
<dbReference type="EMBL" id="MLAK01000084">
    <property type="protein sequence ID" value="OHT16673.1"/>
    <property type="molecule type" value="Genomic_DNA"/>
</dbReference>
<evidence type="ECO:0000256" key="2">
    <source>
        <dbReference type="ARBA" id="ARBA00023125"/>
    </source>
</evidence>
<dbReference type="GO" id="GO:0042796">
    <property type="term" value="P:snRNA transcription by RNA polymerase III"/>
    <property type="evidence" value="ECO:0007669"/>
    <property type="project" value="TreeGrafter"/>
</dbReference>
<keyword evidence="2" id="KW-0238">DNA-binding</keyword>
<feature type="domain" description="HTH myb-type" evidence="8">
    <location>
        <begin position="146"/>
        <end position="201"/>
    </location>
</feature>
<dbReference type="RefSeq" id="XP_068369809.1">
    <property type="nucleotide sequence ID" value="XM_068513907.1"/>
</dbReference>
<dbReference type="GO" id="GO:0042795">
    <property type="term" value="P:snRNA transcription by RNA polymerase II"/>
    <property type="evidence" value="ECO:0007669"/>
    <property type="project" value="TreeGrafter"/>
</dbReference>
<evidence type="ECO:0000313" key="9">
    <source>
        <dbReference type="EMBL" id="OHT16673.1"/>
    </source>
</evidence>
<dbReference type="PROSITE" id="PS51294">
    <property type="entry name" value="HTH_MYB"/>
    <property type="match status" value="2"/>
</dbReference>
<dbReference type="InterPro" id="IPR009057">
    <property type="entry name" value="Homeodomain-like_sf"/>
</dbReference>
<dbReference type="OrthoDB" id="2143914at2759"/>
<evidence type="ECO:0000256" key="1">
    <source>
        <dbReference type="ARBA" id="ARBA00023015"/>
    </source>
</evidence>
<dbReference type="PANTHER" id="PTHR46621">
    <property type="entry name" value="SNRNA-ACTIVATING PROTEIN COMPLEX SUBUNIT 4"/>
    <property type="match status" value="1"/>
</dbReference>
<evidence type="ECO:0000313" key="10">
    <source>
        <dbReference type="Proteomes" id="UP000179807"/>
    </source>
</evidence>
<dbReference type="GO" id="GO:0000978">
    <property type="term" value="F:RNA polymerase II cis-regulatory region sequence-specific DNA binding"/>
    <property type="evidence" value="ECO:0007669"/>
    <property type="project" value="TreeGrafter"/>
</dbReference>
<organism evidence="9 10">
    <name type="scientific">Tritrichomonas foetus</name>
    <dbReference type="NCBI Taxonomy" id="1144522"/>
    <lineage>
        <taxon>Eukaryota</taxon>
        <taxon>Metamonada</taxon>
        <taxon>Parabasalia</taxon>
        <taxon>Tritrichomonadida</taxon>
        <taxon>Tritrichomonadidae</taxon>
        <taxon>Tritrichomonas</taxon>
    </lineage>
</organism>
<sequence length="457" mass="51823">MHFPEMYNGQLNSLALSYVNEYAAPYVSEENKEEAYQTLIELFRQNISYDYAIERCKQLIASVEPAEKIITIFKTSEKPIPTPIRKSEKTVKNGRRKAHSWSNYEDQRLVAGIYRYGINNWGNVADFVGNGRTKAQCSQRWYRGIDPSICKGPWTDDEEALLVNLLLQYGEKSWKTVAQFIDHRSDVQCRYHFAQMRKGNPFEYNTKKIENKQDTAFIQPQIKSSNSSEVNPCLNNCFTISSDNANVNPMPPYNNPSTLHNTILNQLRTNCASAYEQLPELNQFSLANNSFLNHAESLNGSSTLIMNQTSTPVIPPIDPPIIQPIDPPIDPPIIPQIDSPIIPPIDSPIDLPVHTQHIPTDEPFVDHIESDPSSVTQPSDNDSDDIREYSNYDEFKNGQQGQLLDSHGDQQTPSQLEADNDKQIFNIDFSLGCFGCNDEFYGFGISNPNTKDLLDHH</sequence>
<dbReference type="AlphaFoldDB" id="A0A1J4KZI6"/>
<evidence type="ECO:0000256" key="4">
    <source>
        <dbReference type="ARBA" id="ARBA00023242"/>
    </source>
</evidence>
<dbReference type="GO" id="GO:0001006">
    <property type="term" value="F:RNA polymerase III type 3 promoter sequence-specific DNA binding"/>
    <property type="evidence" value="ECO:0007669"/>
    <property type="project" value="TreeGrafter"/>
</dbReference>
<feature type="domain" description="HTH myb-type" evidence="8">
    <location>
        <begin position="100"/>
        <end position="143"/>
    </location>
</feature>
<feature type="domain" description="Myb-like" evidence="6">
    <location>
        <begin position="146"/>
        <end position="197"/>
    </location>
</feature>
<dbReference type="PANTHER" id="PTHR46621:SF1">
    <property type="entry name" value="SNRNA-ACTIVATING PROTEIN COMPLEX SUBUNIT 4"/>
    <property type="match status" value="1"/>
</dbReference>
<comment type="caution">
    <text evidence="9">The sequence shown here is derived from an EMBL/GenBank/DDBJ whole genome shotgun (WGS) entry which is preliminary data.</text>
</comment>
<evidence type="ECO:0000259" key="7">
    <source>
        <dbReference type="PROSITE" id="PS51293"/>
    </source>
</evidence>
<dbReference type="VEuPathDB" id="TrichDB:TRFO_41657"/>
<feature type="domain" description="Myb-like" evidence="6">
    <location>
        <begin position="93"/>
        <end position="145"/>
    </location>
</feature>
<keyword evidence="10" id="KW-1185">Reference proteome</keyword>
<reference evidence="9" key="1">
    <citation type="submission" date="2016-10" db="EMBL/GenBank/DDBJ databases">
        <authorList>
            <person name="Benchimol M."/>
            <person name="Almeida L.G."/>
            <person name="Vasconcelos A.T."/>
            <person name="Perreira-Neves A."/>
            <person name="Rosa I.A."/>
            <person name="Tasca T."/>
            <person name="Bogo M.R."/>
            <person name="de Souza W."/>
        </authorList>
    </citation>
    <scope>NUCLEOTIDE SEQUENCE [LARGE SCALE GENOMIC DNA]</scope>
    <source>
        <strain evidence="9">K</strain>
    </source>
</reference>
<evidence type="ECO:0000256" key="5">
    <source>
        <dbReference type="SAM" id="MobiDB-lite"/>
    </source>
</evidence>
<feature type="domain" description="SANT" evidence="7">
    <location>
        <begin position="154"/>
        <end position="201"/>
    </location>
</feature>
<proteinExistence type="predicted"/>
<dbReference type="InterPro" id="IPR001005">
    <property type="entry name" value="SANT/Myb"/>
</dbReference>
<dbReference type="InterPro" id="IPR017930">
    <property type="entry name" value="Myb_dom"/>
</dbReference>
<name>A0A1J4KZI6_9EUKA</name>
<dbReference type="PROSITE" id="PS51293">
    <property type="entry name" value="SANT"/>
    <property type="match status" value="2"/>
</dbReference>
<dbReference type="Gene3D" id="1.10.10.60">
    <property type="entry name" value="Homeodomain-like"/>
    <property type="match status" value="2"/>
</dbReference>
<evidence type="ECO:0008006" key="11">
    <source>
        <dbReference type="Google" id="ProtNLM"/>
    </source>
</evidence>
<evidence type="ECO:0000256" key="3">
    <source>
        <dbReference type="ARBA" id="ARBA00023163"/>
    </source>
</evidence>
<dbReference type="GO" id="GO:0019185">
    <property type="term" value="C:snRNA-activating protein complex"/>
    <property type="evidence" value="ECO:0007669"/>
    <property type="project" value="TreeGrafter"/>
</dbReference>
<dbReference type="InterPro" id="IPR051575">
    <property type="entry name" value="Myb-like_DNA-bd"/>
</dbReference>
<feature type="region of interest" description="Disordered" evidence="5">
    <location>
        <begin position="363"/>
        <end position="388"/>
    </location>
</feature>
<keyword evidence="1" id="KW-0805">Transcription regulation</keyword>
<dbReference type="Proteomes" id="UP000179807">
    <property type="component" value="Unassembled WGS sequence"/>
</dbReference>
<feature type="domain" description="SANT" evidence="7">
    <location>
        <begin position="101"/>
        <end position="146"/>
    </location>
</feature>
<dbReference type="GeneID" id="94848611"/>
<dbReference type="Pfam" id="PF13921">
    <property type="entry name" value="Myb_DNA-bind_6"/>
    <property type="match status" value="1"/>
</dbReference>